<evidence type="ECO:0008006" key="6">
    <source>
        <dbReference type="Google" id="ProtNLM"/>
    </source>
</evidence>
<accession>A0A1G1Z0N2</accession>
<comment type="caution">
    <text evidence="4">The sequence shown here is derived from an EMBL/GenBank/DDBJ whole genome shotgun (WGS) entry which is preliminary data.</text>
</comment>
<reference evidence="4 5" key="1">
    <citation type="journal article" date="2016" name="Nat. Commun.">
        <title>Thousands of microbial genomes shed light on interconnected biogeochemical processes in an aquifer system.</title>
        <authorList>
            <person name="Anantharaman K."/>
            <person name="Brown C.T."/>
            <person name="Hug L.A."/>
            <person name="Sharon I."/>
            <person name="Castelle C.J."/>
            <person name="Probst A.J."/>
            <person name="Thomas B.C."/>
            <person name="Singh A."/>
            <person name="Wilkins M.J."/>
            <person name="Karaoz U."/>
            <person name="Brodie E.L."/>
            <person name="Williams K.H."/>
            <person name="Hubbard S.S."/>
            <person name="Banfield J.F."/>
        </authorList>
    </citation>
    <scope>NUCLEOTIDE SEQUENCE [LARGE SCALE GENOMIC DNA]</scope>
</reference>
<dbReference type="Gene3D" id="3.40.50.10890">
    <property type="match status" value="1"/>
</dbReference>
<feature type="domain" description="Beta-Casp" evidence="3">
    <location>
        <begin position="239"/>
        <end position="364"/>
    </location>
</feature>
<dbReference type="SMART" id="SM01027">
    <property type="entry name" value="Beta-Casp"/>
    <property type="match status" value="1"/>
</dbReference>
<gene>
    <name evidence="4" type="ORF">A3D47_00225</name>
</gene>
<sequence>MKLKFLGGAKSVTGANYLLESGGDKILIDCGLNQGSNYAERRNFEPFAYDVKEIKAVFVTHAHIDHTGRLPKLYKDGFRGIIYSTPPTKDFARELLLDSEDILRREAEREKKEPIYAAQDVEGMMKLWQALDYGESVQIGPFKITPRNAGHVLGSASYIIEAEGKTIIFSGDLGNIKPPLIKEWEPLTIKADYCLIESAYGDRIHEDLDKREEMLEDVIEETIKAGGVLMVPAFALERIQGLLFQLNELVENGRIPRVPVFVDSPLAIKLTAVYKWHEKYFNADAWKMVNNDKSLFQFPGLKLSFTPEESKAIKNVPSPKIIIAGSGMSQGGRILFHEKEYLRDPKSTILFAGYQANASLGRRILDGAKSVRIMGEDVPVNCRIAHISGYSAHADQPRLISWLRPLKGSLKKLFVVQGDPEVSEKFATLVKDELAIEAYVPSDSEEVVLE</sequence>
<dbReference type="CDD" id="cd16295">
    <property type="entry name" value="TTHA0252-CPSF-like_MBL-fold"/>
    <property type="match status" value="1"/>
</dbReference>
<evidence type="ECO:0000259" key="3">
    <source>
        <dbReference type="SMART" id="SM01027"/>
    </source>
</evidence>
<dbReference type="EMBL" id="MHIU01000001">
    <property type="protein sequence ID" value="OGY58188.1"/>
    <property type="molecule type" value="Genomic_DNA"/>
</dbReference>
<dbReference type="Proteomes" id="UP000178651">
    <property type="component" value="Unassembled WGS sequence"/>
</dbReference>
<dbReference type="GO" id="GO:0004521">
    <property type="term" value="F:RNA endonuclease activity"/>
    <property type="evidence" value="ECO:0007669"/>
    <property type="project" value="TreeGrafter"/>
</dbReference>
<dbReference type="AlphaFoldDB" id="A0A1G1Z0N2"/>
<evidence type="ECO:0000259" key="2">
    <source>
        <dbReference type="SMART" id="SM00849"/>
    </source>
</evidence>
<dbReference type="Gene3D" id="3.60.15.10">
    <property type="entry name" value="Ribonuclease Z/Hydroxyacylglutathione hydrolase-like"/>
    <property type="match status" value="1"/>
</dbReference>
<dbReference type="Pfam" id="PF07521">
    <property type="entry name" value="RMMBL"/>
    <property type="match status" value="1"/>
</dbReference>
<dbReference type="InterPro" id="IPR011108">
    <property type="entry name" value="RMMBL"/>
</dbReference>
<evidence type="ECO:0000313" key="5">
    <source>
        <dbReference type="Proteomes" id="UP000178651"/>
    </source>
</evidence>
<dbReference type="InterPro" id="IPR036866">
    <property type="entry name" value="RibonucZ/Hydroxyglut_hydro"/>
</dbReference>
<organism evidence="4 5">
    <name type="scientific">Candidatus Colwellbacteria bacterium RIFCSPHIGHO2_02_FULL_43_15</name>
    <dbReference type="NCBI Taxonomy" id="1797686"/>
    <lineage>
        <taxon>Bacteria</taxon>
        <taxon>Candidatus Colwelliibacteriota</taxon>
    </lineage>
</organism>
<dbReference type="GO" id="GO:0016787">
    <property type="term" value="F:hydrolase activity"/>
    <property type="evidence" value="ECO:0007669"/>
    <property type="project" value="UniProtKB-KW"/>
</dbReference>
<dbReference type="InterPro" id="IPR050698">
    <property type="entry name" value="MBL"/>
</dbReference>
<protein>
    <recommendedName>
        <fullName evidence="6">MBL fold hydrolase</fullName>
    </recommendedName>
</protein>
<evidence type="ECO:0000256" key="1">
    <source>
        <dbReference type="ARBA" id="ARBA00022801"/>
    </source>
</evidence>
<dbReference type="SUPFAM" id="SSF56281">
    <property type="entry name" value="Metallo-hydrolase/oxidoreductase"/>
    <property type="match status" value="1"/>
</dbReference>
<name>A0A1G1Z0N2_9BACT</name>
<dbReference type="SMART" id="SM00849">
    <property type="entry name" value="Lactamase_B"/>
    <property type="match status" value="1"/>
</dbReference>
<dbReference type="InterPro" id="IPR001279">
    <property type="entry name" value="Metallo-B-lactamas"/>
</dbReference>
<dbReference type="InterPro" id="IPR022712">
    <property type="entry name" value="Beta_Casp"/>
</dbReference>
<dbReference type="PANTHER" id="PTHR11203:SF37">
    <property type="entry name" value="INTEGRATOR COMPLEX SUBUNIT 11"/>
    <property type="match status" value="1"/>
</dbReference>
<evidence type="ECO:0000313" key="4">
    <source>
        <dbReference type="EMBL" id="OGY58188.1"/>
    </source>
</evidence>
<dbReference type="Pfam" id="PF10996">
    <property type="entry name" value="Beta-Casp"/>
    <property type="match status" value="1"/>
</dbReference>
<keyword evidence="1" id="KW-0378">Hydrolase</keyword>
<dbReference type="Pfam" id="PF00753">
    <property type="entry name" value="Lactamase_B"/>
    <property type="match status" value="1"/>
</dbReference>
<proteinExistence type="predicted"/>
<dbReference type="PANTHER" id="PTHR11203">
    <property type="entry name" value="CLEAVAGE AND POLYADENYLATION SPECIFICITY FACTOR FAMILY MEMBER"/>
    <property type="match status" value="1"/>
</dbReference>
<feature type="domain" description="Metallo-beta-lactamase" evidence="2">
    <location>
        <begin position="13"/>
        <end position="227"/>
    </location>
</feature>